<dbReference type="InterPro" id="IPR001950">
    <property type="entry name" value="SUI1"/>
</dbReference>
<dbReference type="PROSITE" id="PS50296">
    <property type="entry name" value="SUI1"/>
    <property type="match status" value="1"/>
</dbReference>
<dbReference type="AlphaFoldDB" id="A0A6C0H8N0"/>
<organism evidence="2">
    <name type="scientific">viral metagenome</name>
    <dbReference type="NCBI Taxonomy" id="1070528"/>
    <lineage>
        <taxon>unclassified sequences</taxon>
        <taxon>metagenomes</taxon>
        <taxon>organismal metagenomes</taxon>
    </lineage>
</organism>
<dbReference type="Gene3D" id="3.30.780.10">
    <property type="entry name" value="SUI1-like domain"/>
    <property type="match status" value="1"/>
</dbReference>
<evidence type="ECO:0000259" key="1">
    <source>
        <dbReference type="PROSITE" id="PS50296"/>
    </source>
</evidence>
<sequence>MINPFEQNVLQDNDIKNIIDNNIFIEIWMEKNKKKKITYITGWNLEDSLLKTHIQNIKRKHGCNGTLKNDKMLMFQGNQIINIKQYIINNGIDINNIHIKG</sequence>
<dbReference type="Pfam" id="PF01253">
    <property type="entry name" value="SUI1"/>
    <property type="match status" value="1"/>
</dbReference>
<accession>A0A6C0H8N0</accession>
<proteinExistence type="predicted"/>
<evidence type="ECO:0000313" key="2">
    <source>
        <dbReference type="EMBL" id="QHT76951.1"/>
    </source>
</evidence>
<dbReference type="SUPFAM" id="SSF55159">
    <property type="entry name" value="eIF1-like"/>
    <property type="match status" value="1"/>
</dbReference>
<feature type="domain" description="SUI1" evidence="1">
    <location>
        <begin position="30"/>
        <end position="91"/>
    </location>
</feature>
<name>A0A6C0H8N0_9ZZZZ</name>
<dbReference type="GO" id="GO:0003743">
    <property type="term" value="F:translation initiation factor activity"/>
    <property type="evidence" value="ECO:0007669"/>
    <property type="project" value="InterPro"/>
</dbReference>
<dbReference type="EMBL" id="MN739909">
    <property type="protein sequence ID" value="QHT76951.1"/>
    <property type="molecule type" value="Genomic_DNA"/>
</dbReference>
<protein>
    <recommendedName>
        <fullName evidence="1">SUI1 domain-containing protein</fullName>
    </recommendedName>
</protein>
<dbReference type="InterPro" id="IPR036877">
    <property type="entry name" value="SUI1_dom_sf"/>
</dbReference>
<reference evidence="2" key="1">
    <citation type="journal article" date="2020" name="Nature">
        <title>Giant virus diversity and host interactions through global metagenomics.</title>
        <authorList>
            <person name="Schulz F."/>
            <person name="Roux S."/>
            <person name="Paez-Espino D."/>
            <person name="Jungbluth S."/>
            <person name="Walsh D.A."/>
            <person name="Denef V.J."/>
            <person name="McMahon K.D."/>
            <person name="Konstantinidis K.T."/>
            <person name="Eloe-Fadrosh E.A."/>
            <person name="Kyrpides N.C."/>
            <person name="Woyke T."/>
        </authorList>
    </citation>
    <scope>NUCLEOTIDE SEQUENCE</scope>
    <source>
        <strain evidence="2">GVMAG-M-3300023179-82</strain>
    </source>
</reference>